<accession>A0AAV8WP69</accession>
<dbReference type="Gene3D" id="2.40.10.10">
    <property type="entry name" value="Trypsin-like serine proteases"/>
    <property type="match status" value="2"/>
</dbReference>
<evidence type="ECO:0000313" key="2">
    <source>
        <dbReference type="EMBL" id="KAJ8928412.1"/>
    </source>
</evidence>
<dbReference type="PRINTS" id="PR00722">
    <property type="entry name" value="CHYMOTRYPSIN"/>
</dbReference>
<protein>
    <recommendedName>
        <fullName evidence="1">Peptidase S1 domain-containing protein</fullName>
    </recommendedName>
</protein>
<dbReference type="InterPro" id="IPR001254">
    <property type="entry name" value="Trypsin_dom"/>
</dbReference>
<evidence type="ECO:0000313" key="3">
    <source>
        <dbReference type="Proteomes" id="UP001162156"/>
    </source>
</evidence>
<dbReference type="EMBL" id="JANEYF010005380">
    <property type="protein sequence ID" value="KAJ8928412.1"/>
    <property type="molecule type" value="Genomic_DNA"/>
</dbReference>
<dbReference type="InterPro" id="IPR001314">
    <property type="entry name" value="Peptidase_S1A"/>
</dbReference>
<sequence length="179" mass="18836">MPYMVAIRTTIDDKSILCGGSLITNSLVLTAARCVSGAAEAEITLENVNIVDIPTLRDITKSYDEELGIVAGWGKARDTDSTTSSVLRSIGTTIIPTLACEIGYLFSISTSQICTSGSNKQNICLGDAGSPLVVNGVQVGIASFGSGFGCEVGLPGVYTRMTSYLTWLYIGIETYGEKS</sequence>
<dbReference type="PANTHER" id="PTHR24260">
    <property type="match status" value="1"/>
</dbReference>
<proteinExistence type="predicted"/>
<keyword evidence="3" id="KW-1185">Reference proteome</keyword>
<dbReference type="GO" id="GO:0006508">
    <property type="term" value="P:proteolysis"/>
    <property type="evidence" value="ECO:0007669"/>
    <property type="project" value="InterPro"/>
</dbReference>
<comment type="caution">
    <text evidence="2">The sequence shown here is derived from an EMBL/GenBank/DDBJ whole genome shotgun (WGS) entry which is preliminary data.</text>
</comment>
<dbReference type="SMART" id="SM00020">
    <property type="entry name" value="Tryp_SPc"/>
    <property type="match status" value="1"/>
</dbReference>
<feature type="domain" description="Peptidase S1" evidence="1">
    <location>
        <begin position="1"/>
        <end position="173"/>
    </location>
</feature>
<dbReference type="PROSITE" id="PS50240">
    <property type="entry name" value="TRYPSIN_DOM"/>
    <property type="match status" value="1"/>
</dbReference>
<dbReference type="Proteomes" id="UP001162156">
    <property type="component" value="Unassembled WGS sequence"/>
</dbReference>
<dbReference type="PANTHER" id="PTHR24260:SF136">
    <property type="entry name" value="GH08193P-RELATED"/>
    <property type="match status" value="1"/>
</dbReference>
<evidence type="ECO:0000259" key="1">
    <source>
        <dbReference type="PROSITE" id="PS50240"/>
    </source>
</evidence>
<dbReference type="InterPro" id="IPR043504">
    <property type="entry name" value="Peptidase_S1_PA_chymotrypsin"/>
</dbReference>
<gene>
    <name evidence="2" type="ORF">NQ314_019001</name>
</gene>
<dbReference type="AlphaFoldDB" id="A0AAV8WP69"/>
<reference evidence="2" key="1">
    <citation type="journal article" date="2023" name="Insect Mol. Biol.">
        <title>Genome sequencing provides insights into the evolution of gene families encoding plant cell wall-degrading enzymes in longhorned beetles.</title>
        <authorList>
            <person name="Shin N.R."/>
            <person name="Okamura Y."/>
            <person name="Kirsch R."/>
            <person name="Pauchet Y."/>
        </authorList>
    </citation>
    <scope>NUCLEOTIDE SEQUENCE</scope>
    <source>
        <strain evidence="2">RBIC_L_NR</strain>
    </source>
</reference>
<dbReference type="SUPFAM" id="SSF50494">
    <property type="entry name" value="Trypsin-like serine proteases"/>
    <property type="match status" value="1"/>
</dbReference>
<organism evidence="2 3">
    <name type="scientific">Rhamnusium bicolor</name>
    <dbReference type="NCBI Taxonomy" id="1586634"/>
    <lineage>
        <taxon>Eukaryota</taxon>
        <taxon>Metazoa</taxon>
        <taxon>Ecdysozoa</taxon>
        <taxon>Arthropoda</taxon>
        <taxon>Hexapoda</taxon>
        <taxon>Insecta</taxon>
        <taxon>Pterygota</taxon>
        <taxon>Neoptera</taxon>
        <taxon>Endopterygota</taxon>
        <taxon>Coleoptera</taxon>
        <taxon>Polyphaga</taxon>
        <taxon>Cucujiformia</taxon>
        <taxon>Chrysomeloidea</taxon>
        <taxon>Cerambycidae</taxon>
        <taxon>Lepturinae</taxon>
        <taxon>Rhagiini</taxon>
        <taxon>Rhamnusium</taxon>
    </lineage>
</organism>
<name>A0AAV8WP69_9CUCU</name>
<dbReference type="GO" id="GO:0004252">
    <property type="term" value="F:serine-type endopeptidase activity"/>
    <property type="evidence" value="ECO:0007669"/>
    <property type="project" value="InterPro"/>
</dbReference>
<dbReference type="Pfam" id="PF00089">
    <property type="entry name" value="Trypsin"/>
    <property type="match status" value="2"/>
</dbReference>
<dbReference type="InterPro" id="IPR051333">
    <property type="entry name" value="CLIP_Serine_Protease"/>
</dbReference>
<dbReference type="InterPro" id="IPR009003">
    <property type="entry name" value="Peptidase_S1_PA"/>
</dbReference>